<accession>A0A410DVS1</accession>
<dbReference type="RefSeq" id="WP_128214096.1">
    <property type="nucleotide sequence ID" value="NZ_CP025746.1"/>
</dbReference>
<keyword evidence="1" id="KW-0472">Membrane</keyword>
<feature type="transmembrane region" description="Helical" evidence="1">
    <location>
        <begin position="9"/>
        <end position="25"/>
    </location>
</feature>
<evidence type="ECO:0000313" key="3">
    <source>
        <dbReference type="Proteomes" id="UP000286268"/>
    </source>
</evidence>
<evidence type="ECO:0000256" key="1">
    <source>
        <dbReference type="SAM" id="Phobius"/>
    </source>
</evidence>
<keyword evidence="1" id="KW-1133">Transmembrane helix</keyword>
<dbReference type="Proteomes" id="UP000286268">
    <property type="component" value="Chromosome"/>
</dbReference>
<feature type="transmembrane region" description="Helical" evidence="1">
    <location>
        <begin position="37"/>
        <end position="59"/>
    </location>
</feature>
<reference evidence="2 3" key="1">
    <citation type="submission" date="2018-01" db="EMBL/GenBank/DDBJ databases">
        <title>Genome Sequencing and Assembly of Anaerobacter polyendosporus strain CT4.</title>
        <authorList>
            <person name="Tachaapaikoon C."/>
            <person name="Sutheeworapong S."/>
            <person name="Jenjaroenpun P."/>
            <person name="Wongsurawat T."/>
            <person name="Nookeaw I."/>
            <person name="Cheawchanlertfa P."/>
            <person name="Kosugi A."/>
            <person name="Cheevadhanarak S."/>
            <person name="Ratanakhanokchai K."/>
        </authorList>
    </citation>
    <scope>NUCLEOTIDE SEQUENCE [LARGE SCALE GENOMIC DNA]</scope>
    <source>
        <strain evidence="2 3">CT4</strain>
    </source>
</reference>
<keyword evidence="3" id="KW-1185">Reference proteome</keyword>
<protein>
    <submittedName>
        <fullName evidence="2">Uncharacterized protein</fullName>
    </submittedName>
</protein>
<dbReference type="KEGG" id="cmah:C1I91_17920"/>
<gene>
    <name evidence="2" type="ORF">C1I91_17920</name>
</gene>
<keyword evidence="1" id="KW-0812">Transmembrane</keyword>
<name>A0A410DVS1_9CLOT</name>
<evidence type="ECO:0000313" key="2">
    <source>
        <dbReference type="EMBL" id="QAA33373.1"/>
    </source>
</evidence>
<proteinExistence type="predicted"/>
<organism evidence="2 3">
    <name type="scientific">Clostridium manihotivorum</name>
    <dbReference type="NCBI Taxonomy" id="2320868"/>
    <lineage>
        <taxon>Bacteria</taxon>
        <taxon>Bacillati</taxon>
        <taxon>Bacillota</taxon>
        <taxon>Clostridia</taxon>
        <taxon>Eubacteriales</taxon>
        <taxon>Clostridiaceae</taxon>
        <taxon>Clostridium</taxon>
    </lineage>
</organism>
<dbReference type="EMBL" id="CP025746">
    <property type="protein sequence ID" value="QAA33373.1"/>
    <property type="molecule type" value="Genomic_DNA"/>
</dbReference>
<sequence length="67" mass="7764">MSIEKKKTILKVVGIIIYLFWFIVWSEVGLNHLNLKVIPFILIFFLGNIILGSMNQLIYKAIVKAKE</sequence>
<dbReference type="AlphaFoldDB" id="A0A410DVS1"/>